<dbReference type="OrthoDB" id="10004641at2759"/>
<reference evidence="3 4" key="1">
    <citation type="submission" date="2020-02" db="EMBL/GenBank/DDBJ databases">
        <title>Relaxed selection underlies rapid genomic changes in the transitions from sociality to social parasitism in ants.</title>
        <authorList>
            <person name="Bi X."/>
        </authorList>
    </citation>
    <scope>NUCLEOTIDE SEQUENCE [LARGE SCALE GENOMIC DNA]</scope>
    <source>
        <strain evidence="3">BGI-DK2014b</strain>
        <tissue evidence="3">Whole body</tissue>
    </source>
</reference>
<feature type="domain" description="C2H2-type" evidence="2">
    <location>
        <begin position="1"/>
        <end position="28"/>
    </location>
</feature>
<name>A0A836EQ72_9HYME</name>
<keyword evidence="4" id="KW-1185">Reference proteome</keyword>
<dbReference type="InterPro" id="IPR013087">
    <property type="entry name" value="Znf_C2H2_type"/>
</dbReference>
<dbReference type="Proteomes" id="UP000670152">
    <property type="component" value="Unassembled WGS sequence"/>
</dbReference>
<dbReference type="PROSITE" id="PS50157">
    <property type="entry name" value="ZINC_FINGER_C2H2_2"/>
    <property type="match status" value="2"/>
</dbReference>
<dbReference type="Gene3D" id="3.30.160.60">
    <property type="entry name" value="Classic Zinc Finger"/>
    <property type="match status" value="1"/>
</dbReference>
<keyword evidence="1" id="KW-0862">Zinc</keyword>
<comment type="caution">
    <text evidence="3">The sequence shown here is derived from an EMBL/GenBank/DDBJ whole genome shotgun (WGS) entry which is preliminary data.</text>
</comment>
<dbReference type="SMART" id="SM00355">
    <property type="entry name" value="ZnF_C2H2"/>
    <property type="match status" value="2"/>
</dbReference>
<accession>A0A836EQ72</accession>
<dbReference type="EMBL" id="JAANIB010010918">
    <property type="protein sequence ID" value="KAG5317946.1"/>
    <property type="molecule type" value="Genomic_DNA"/>
</dbReference>
<keyword evidence="1" id="KW-0479">Metal-binding</keyword>
<dbReference type="GO" id="GO:0008270">
    <property type="term" value="F:zinc ion binding"/>
    <property type="evidence" value="ECO:0007669"/>
    <property type="project" value="UniProtKB-KW"/>
</dbReference>
<gene>
    <name evidence="3" type="primary">Lola_4</name>
    <name evidence="3" type="ORF">G6Z77_0004705</name>
</gene>
<proteinExistence type="predicted"/>
<evidence type="ECO:0000256" key="1">
    <source>
        <dbReference type="PROSITE-ProRule" id="PRU00042"/>
    </source>
</evidence>
<protein>
    <submittedName>
        <fullName evidence="3">LOLA3 protein</fullName>
    </submittedName>
</protein>
<feature type="domain" description="C2H2-type" evidence="2">
    <location>
        <begin position="30"/>
        <end position="58"/>
    </location>
</feature>
<dbReference type="InterPro" id="IPR036236">
    <property type="entry name" value="Znf_C2H2_sf"/>
</dbReference>
<evidence type="ECO:0000313" key="4">
    <source>
        <dbReference type="Proteomes" id="UP000670152"/>
    </source>
</evidence>
<dbReference type="Pfam" id="PF13909">
    <property type="entry name" value="zf-H2C2_5"/>
    <property type="match status" value="1"/>
</dbReference>
<keyword evidence="1" id="KW-0863">Zinc-finger</keyword>
<sequence>YSCPNCTGVYLRQQGLREHQIYECGQSPRFQCPYCDHRSKLISNLYKHVRRKHSGEVVWSIDLKK</sequence>
<evidence type="ECO:0000259" key="2">
    <source>
        <dbReference type="PROSITE" id="PS50157"/>
    </source>
</evidence>
<feature type="non-terminal residue" evidence="3">
    <location>
        <position position="65"/>
    </location>
</feature>
<feature type="non-terminal residue" evidence="3">
    <location>
        <position position="1"/>
    </location>
</feature>
<dbReference type="SUPFAM" id="SSF57667">
    <property type="entry name" value="beta-beta-alpha zinc fingers"/>
    <property type="match status" value="1"/>
</dbReference>
<evidence type="ECO:0000313" key="3">
    <source>
        <dbReference type="EMBL" id="KAG5317946.1"/>
    </source>
</evidence>
<organism evidence="3 4">
    <name type="scientific">Acromyrmex heyeri</name>
    <dbReference type="NCBI Taxonomy" id="230685"/>
    <lineage>
        <taxon>Eukaryota</taxon>
        <taxon>Metazoa</taxon>
        <taxon>Ecdysozoa</taxon>
        <taxon>Arthropoda</taxon>
        <taxon>Hexapoda</taxon>
        <taxon>Insecta</taxon>
        <taxon>Pterygota</taxon>
        <taxon>Neoptera</taxon>
        <taxon>Endopterygota</taxon>
        <taxon>Hymenoptera</taxon>
        <taxon>Apocrita</taxon>
        <taxon>Aculeata</taxon>
        <taxon>Formicoidea</taxon>
        <taxon>Formicidae</taxon>
        <taxon>Myrmicinae</taxon>
        <taxon>Acromyrmex</taxon>
    </lineage>
</organism>
<dbReference type="AlphaFoldDB" id="A0A836EQ72"/>